<sequence length="95" mass="10484">MTFLTILRLNQVDPQRNEKEKQSEASAGTDSTYGYDSNATEGYSSKPEPTDVNNQKGPIEESKTAKHFKGDVEEVLGKVTENASAFEKGKSIKEQ</sequence>
<gene>
    <name evidence="2" type="ORF">SPOG_01618</name>
</gene>
<dbReference type="Proteomes" id="UP000015464">
    <property type="component" value="Unassembled WGS sequence"/>
</dbReference>
<feature type="compositionally biased region" description="Basic and acidic residues" evidence="1">
    <location>
        <begin position="58"/>
        <end position="68"/>
    </location>
</feature>
<dbReference type="AlphaFoldDB" id="S9VX78"/>
<feature type="region of interest" description="Disordered" evidence="1">
    <location>
        <begin position="1"/>
        <end position="68"/>
    </location>
</feature>
<proteinExistence type="predicted"/>
<name>S9VX78_SCHCR</name>
<evidence type="ECO:0000313" key="2">
    <source>
        <dbReference type="EMBL" id="EPY52283.1"/>
    </source>
</evidence>
<protein>
    <submittedName>
        <fullName evidence="2">Uncharacterized protein</fullName>
    </submittedName>
</protein>
<dbReference type="OrthoDB" id="10368794at2759"/>
<reference evidence="2 3" key="1">
    <citation type="journal article" date="2011" name="Science">
        <title>Comparative functional genomics of the fission yeasts.</title>
        <authorList>
            <person name="Rhind N."/>
            <person name="Chen Z."/>
            <person name="Yassour M."/>
            <person name="Thompson D.A."/>
            <person name="Haas B.J."/>
            <person name="Habib N."/>
            <person name="Wapinski I."/>
            <person name="Roy S."/>
            <person name="Lin M.F."/>
            <person name="Heiman D.I."/>
            <person name="Young S.K."/>
            <person name="Furuya K."/>
            <person name="Guo Y."/>
            <person name="Pidoux A."/>
            <person name="Chen H.M."/>
            <person name="Robbertse B."/>
            <person name="Goldberg J.M."/>
            <person name="Aoki K."/>
            <person name="Bayne E.H."/>
            <person name="Berlin A.M."/>
            <person name="Desjardins C.A."/>
            <person name="Dobbs E."/>
            <person name="Dukaj L."/>
            <person name="Fan L."/>
            <person name="FitzGerald M.G."/>
            <person name="French C."/>
            <person name="Gujja S."/>
            <person name="Hansen K."/>
            <person name="Keifenheim D."/>
            <person name="Levin J.Z."/>
            <person name="Mosher R.A."/>
            <person name="Mueller C.A."/>
            <person name="Pfiffner J."/>
            <person name="Priest M."/>
            <person name="Russ C."/>
            <person name="Smialowska A."/>
            <person name="Swoboda P."/>
            <person name="Sykes S.M."/>
            <person name="Vaughn M."/>
            <person name="Vengrova S."/>
            <person name="Yoder R."/>
            <person name="Zeng Q."/>
            <person name="Allshire R."/>
            <person name="Baulcombe D."/>
            <person name="Birren B.W."/>
            <person name="Brown W."/>
            <person name="Ekwall K."/>
            <person name="Kellis M."/>
            <person name="Leatherwood J."/>
            <person name="Levin H."/>
            <person name="Margalit H."/>
            <person name="Martienssen R."/>
            <person name="Nieduszynski C.A."/>
            <person name="Spatafora J.W."/>
            <person name="Friedman N."/>
            <person name="Dalgaard J.Z."/>
            <person name="Baumann P."/>
            <person name="Niki H."/>
            <person name="Regev A."/>
            <person name="Nusbaum C."/>
        </authorList>
    </citation>
    <scope>NUCLEOTIDE SEQUENCE [LARGE SCALE GENOMIC DNA]</scope>
    <source>
        <strain evidence="3">OY26 / ATCC MYA-4695 / CBS 11777 / NBRC 106824 / NRRL Y48691</strain>
    </source>
</reference>
<evidence type="ECO:0000313" key="3">
    <source>
        <dbReference type="Proteomes" id="UP000015464"/>
    </source>
</evidence>
<feature type="compositionally biased region" description="Polar residues" evidence="1">
    <location>
        <begin position="24"/>
        <end position="43"/>
    </location>
</feature>
<keyword evidence="3" id="KW-1185">Reference proteome</keyword>
<accession>S9VX78</accession>
<dbReference type="RefSeq" id="XP_013022175.1">
    <property type="nucleotide sequence ID" value="XM_013166721.1"/>
</dbReference>
<dbReference type="GeneID" id="25035946"/>
<dbReference type="OMA" id="TAKHFKG"/>
<dbReference type="EMBL" id="KE546989">
    <property type="protein sequence ID" value="EPY52283.1"/>
    <property type="molecule type" value="Genomic_DNA"/>
</dbReference>
<organism evidence="2 3">
    <name type="scientific">Schizosaccharomyces cryophilus (strain OY26 / ATCC MYA-4695 / CBS 11777 / NBRC 106824 / NRRL Y48691)</name>
    <name type="common">Fission yeast</name>
    <dbReference type="NCBI Taxonomy" id="653667"/>
    <lineage>
        <taxon>Eukaryota</taxon>
        <taxon>Fungi</taxon>
        <taxon>Dikarya</taxon>
        <taxon>Ascomycota</taxon>
        <taxon>Taphrinomycotina</taxon>
        <taxon>Schizosaccharomycetes</taxon>
        <taxon>Schizosaccharomycetales</taxon>
        <taxon>Schizosaccharomycetaceae</taxon>
        <taxon>Schizosaccharomyces</taxon>
    </lineage>
</organism>
<dbReference type="HOGENOM" id="CLU_2528753_0_0_1"/>
<evidence type="ECO:0000256" key="1">
    <source>
        <dbReference type="SAM" id="MobiDB-lite"/>
    </source>
</evidence>